<dbReference type="PANTHER" id="PTHR33699:SF2">
    <property type="entry name" value="PATHOGENIC TYPE III EFFECTOR AVIRULENCE FACTOR AVR AVRRPT-CLEAVAGE: CLEAVAGE SITE PROTEIN-RELATED"/>
    <property type="match status" value="1"/>
</dbReference>
<sequence length="152" mass="18442">MDMDMDWVMRRQIQLQMQMQIPSFGNWDCYDDLPVTQYFDSTRYGGHLRHHFCMEDAGHDLFKIPPSPLSYQYHLAQTKRLNKEKKHQKQRRVCDENQQKLQQEEMIYRQRTPKAVDEDLYKIPPELLYKKPKKKIVVCDFWKRCLGLNCIS</sequence>
<accession>A0A0K9NU95</accession>
<protein>
    <submittedName>
        <fullName evidence="1">Uncharacterized protein</fullName>
    </submittedName>
</protein>
<evidence type="ECO:0000313" key="2">
    <source>
        <dbReference type="Proteomes" id="UP000036987"/>
    </source>
</evidence>
<reference evidence="2" key="1">
    <citation type="journal article" date="2016" name="Nature">
        <title>The genome of the seagrass Zostera marina reveals angiosperm adaptation to the sea.</title>
        <authorList>
            <person name="Olsen J.L."/>
            <person name="Rouze P."/>
            <person name="Verhelst B."/>
            <person name="Lin Y.-C."/>
            <person name="Bayer T."/>
            <person name="Collen J."/>
            <person name="Dattolo E."/>
            <person name="De Paoli E."/>
            <person name="Dittami S."/>
            <person name="Maumus F."/>
            <person name="Michel G."/>
            <person name="Kersting A."/>
            <person name="Lauritano C."/>
            <person name="Lohaus R."/>
            <person name="Toepel M."/>
            <person name="Tonon T."/>
            <person name="Vanneste K."/>
            <person name="Amirebrahimi M."/>
            <person name="Brakel J."/>
            <person name="Bostroem C."/>
            <person name="Chovatia M."/>
            <person name="Grimwood J."/>
            <person name="Jenkins J.W."/>
            <person name="Jueterbock A."/>
            <person name="Mraz A."/>
            <person name="Stam W.T."/>
            <person name="Tice H."/>
            <person name="Bornberg-Bauer E."/>
            <person name="Green P.J."/>
            <person name="Pearson G.A."/>
            <person name="Procaccini G."/>
            <person name="Duarte C.M."/>
            <person name="Schmutz J."/>
            <person name="Reusch T.B.H."/>
            <person name="Van de Peer Y."/>
        </authorList>
    </citation>
    <scope>NUCLEOTIDE SEQUENCE [LARGE SCALE GENOMIC DNA]</scope>
    <source>
        <strain evidence="2">cv. Finnish</strain>
    </source>
</reference>
<organism evidence="1 2">
    <name type="scientific">Zostera marina</name>
    <name type="common">Eelgrass</name>
    <dbReference type="NCBI Taxonomy" id="29655"/>
    <lineage>
        <taxon>Eukaryota</taxon>
        <taxon>Viridiplantae</taxon>
        <taxon>Streptophyta</taxon>
        <taxon>Embryophyta</taxon>
        <taxon>Tracheophyta</taxon>
        <taxon>Spermatophyta</taxon>
        <taxon>Magnoliopsida</taxon>
        <taxon>Liliopsida</taxon>
        <taxon>Zosteraceae</taxon>
        <taxon>Zostera</taxon>
    </lineage>
</organism>
<evidence type="ECO:0000313" key="1">
    <source>
        <dbReference type="EMBL" id="KMZ60371.1"/>
    </source>
</evidence>
<dbReference type="AlphaFoldDB" id="A0A0K9NU95"/>
<dbReference type="OMA" id="ECATQPR"/>
<name>A0A0K9NU95_ZOSMR</name>
<comment type="caution">
    <text evidence="1">The sequence shown here is derived from an EMBL/GenBank/DDBJ whole genome shotgun (WGS) entry which is preliminary data.</text>
</comment>
<proteinExistence type="predicted"/>
<dbReference type="STRING" id="29655.A0A0K9NU95"/>
<dbReference type="PANTHER" id="PTHR33699">
    <property type="entry name" value="EXPRESSED PROTEIN"/>
    <property type="match status" value="1"/>
</dbReference>
<gene>
    <name evidence="1" type="ORF">ZOSMA_5G02380</name>
</gene>
<dbReference type="Proteomes" id="UP000036987">
    <property type="component" value="Unassembled WGS sequence"/>
</dbReference>
<dbReference type="OrthoDB" id="755325at2759"/>
<keyword evidence="2" id="KW-1185">Reference proteome</keyword>
<dbReference type="EMBL" id="LFYR01001623">
    <property type="protein sequence ID" value="KMZ60371.1"/>
    <property type="molecule type" value="Genomic_DNA"/>
</dbReference>